<reference evidence="2" key="1">
    <citation type="journal article" date="2019" name="Int. J. Syst. Evol. Microbiol.">
        <title>The Global Catalogue of Microorganisms (GCM) 10K type strain sequencing project: providing services to taxonomists for standard genome sequencing and annotation.</title>
        <authorList>
            <consortium name="The Broad Institute Genomics Platform"/>
            <consortium name="The Broad Institute Genome Sequencing Center for Infectious Disease"/>
            <person name="Wu L."/>
            <person name="Ma J."/>
        </authorList>
    </citation>
    <scope>NUCLEOTIDE SEQUENCE [LARGE SCALE GENOMIC DNA]</scope>
    <source>
        <strain evidence="2">JCM 30234</strain>
    </source>
</reference>
<dbReference type="SUPFAM" id="SSF46785">
    <property type="entry name" value="Winged helix' DNA-binding domain"/>
    <property type="match status" value="1"/>
</dbReference>
<dbReference type="RefSeq" id="WP_382361612.1">
    <property type="nucleotide sequence ID" value="NZ_JBHTGR010000057.1"/>
</dbReference>
<dbReference type="EMBL" id="JBHTGR010000057">
    <property type="protein sequence ID" value="MFC7748302.1"/>
    <property type="molecule type" value="Genomic_DNA"/>
</dbReference>
<protein>
    <submittedName>
        <fullName evidence="1">YjcQ family protein</fullName>
    </submittedName>
</protein>
<dbReference type="Gene3D" id="1.10.10.10">
    <property type="entry name" value="Winged helix-like DNA-binding domain superfamily/Winged helix DNA-binding domain"/>
    <property type="match status" value="1"/>
</dbReference>
<dbReference type="InterPro" id="IPR036390">
    <property type="entry name" value="WH_DNA-bd_sf"/>
</dbReference>
<accession>A0ABW2UWK9</accession>
<gene>
    <name evidence="1" type="ORF">ACFQU8_14010</name>
</gene>
<dbReference type="InterPro" id="IPR036388">
    <property type="entry name" value="WH-like_DNA-bd_sf"/>
</dbReference>
<dbReference type="InterPro" id="IPR018597">
    <property type="entry name" value="Phage_Tuc2009_YjcQ"/>
</dbReference>
<dbReference type="Pfam" id="PF09639">
    <property type="entry name" value="YjcQ"/>
    <property type="match status" value="1"/>
</dbReference>
<sequence>MANDTNDIILAVLKFLDESMDDEKVDFSKVNEESLNVTHPRYCKVLSMMLEENLIAGLAPVNFADRQYTEYKAINPRITLKGIEYLDENTLTNKGYKILKEIKDWIPMY</sequence>
<organism evidence="1 2">
    <name type="scientific">Lentibacillus kimchii</name>
    <dbReference type="NCBI Taxonomy" id="1542911"/>
    <lineage>
        <taxon>Bacteria</taxon>
        <taxon>Bacillati</taxon>
        <taxon>Bacillota</taxon>
        <taxon>Bacilli</taxon>
        <taxon>Bacillales</taxon>
        <taxon>Bacillaceae</taxon>
        <taxon>Lentibacillus</taxon>
    </lineage>
</organism>
<dbReference type="Proteomes" id="UP001596620">
    <property type="component" value="Unassembled WGS sequence"/>
</dbReference>
<proteinExistence type="predicted"/>
<keyword evidence="2" id="KW-1185">Reference proteome</keyword>
<evidence type="ECO:0000313" key="2">
    <source>
        <dbReference type="Proteomes" id="UP001596620"/>
    </source>
</evidence>
<comment type="caution">
    <text evidence="1">The sequence shown here is derived from an EMBL/GenBank/DDBJ whole genome shotgun (WGS) entry which is preliminary data.</text>
</comment>
<name>A0ABW2UWK9_9BACI</name>
<evidence type="ECO:0000313" key="1">
    <source>
        <dbReference type="EMBL" id="MFC7748302.1"/>
    </source>
</evidence>